<evidence type="ECO:0000313" key="2">
    <source>
        <dbReference type="EMBL" id="MCK9792614.1"/>
    </source>
</evidence>
<reference evidence="2 3" key="1">
    <citation type="submission" date="2022-02" db="EMBL/GenBank/DDBJ databases">
        <title>The car tank lid bacteriome: a reservoir of bacteria with potential in bioremediation of fuel.</title>
        <authorList>
            <person name="Vidal-Verdu A."/>
            <person name="Gomez-Martinez D."/>
            <person name="Latorre-Perez A."/>
            <person name="Pereto J."/>
            <person name="Porcar M."/>
        </authorList>
    </citation>
    <scope>NUCLEOTIDE SEQUENCE [LARGE SCALE GENOMIC DNA]</scope>
    <source>
        <strain evidence="2 3">4D.3</strain>
    </source>
</reference>
<accession>A0ABT0IZF2</accession>
<feature type="region of interest" description="Disordered" evidence="1">
    <location>
        <begin position="1"/>
        <end position="21"/>
    </location>
</feature>
<evidence type="ECO:0000256" key="1">
    <source>
        <dbReference type="SAM" id="MobiDB-lite"/>
    </source>
</evidence>
<protein>
    <submittedName>
        <fullName evidence="2">Carboxypeptidase-like regulatory domain-containing protein</fullName>
    </submittedName>
</protein>
<dbReference type="Proteomes" id="UP001651050">
    <property type="component" value="Unassembled WGS sequence"/>
</dbReference>
<name>A0ABT0IZF2_9MICO</name>
<keyword evidence="3" id="KW-1185">Reference proteome</keyword>
<gene>
    <name evidence="2" type="ORF">M1843_02485</name>
</gene>
<organism evidence="2 3">
    <name type="scientific">Isoptericola peretonis</name>
    <dbReference type="NCBI Taxonomy" id="2918523"/>
    <lineage>
        <taxon>Bacteria</taxon>
        <taxon>Bacillati</taxon>
        <taxon>Actinomycetota</taxon>
        <taxon>Actinomycetes</taxon>
        <taxon>Micrococcales</taxon>
        <taxon>Promicromonosporaceae</taxon>
        <taxon>Isoptericola</taxon>
    </lineage>
</organism>
<dbReference type="EMBL" id="JALQCY010000001">
    <property type="protein sequence ID" value="MCK9792614.1"/>
    <property type="molecule type" value="Genomic_DNA"/>
</dbReference>
<proteinExistence type="predicted"/>
<dbReference type="RefSeq" id="WP_416342470.1">
    <property type="nucleotide sequence ID" value="NZ_JALQCY010000001.1"/>
</dbReference>
<sequence>MSRKHENAWGAPVPGEDEPLDDRDVAVLERLGRAVRDVDPVPEGLVERSLFAMTLARLESEVMELQQIVAPAGSVRGDAPPLEARTITFTHERLTVMIALSADDDGTHVRLDGWVAPADTLAVELRQPGGERTTTADADGRFAFTAVDRGPSSLLVRLPGGGDVTVSTPVIEL</sequence>
<comment type="caution">
    <text evidence="2">The sequence shown here is derived from an EMBL/GenBank/DDBJ whole genome shotgun (WGS) entry which is preliminary data.</text>
</comment>
<evidence type="ECO:0000313" key="3">
    <source>
        <dbReference type="Proteomes" id="UP001651050"/>
    </source>
</evidence>